<dbReference type="GeneID" id="64871410"/>
<evidence type="ECO:0000313" key="2">
    <source>
        <dbReference type="EMBL" id="QBP31057.1"/>
    </source>
</evidence>
<gene>
    <name evidence="2" type="primary">38</name>
    <name evidence="2" type="ORF">SEA_REFUGE_38</name>
</gene>
<dbReference type="Pfam" id="PF01656">
    <property type="entry name" value="CbiA"/>
    <property type="match status" value="1"/>
</dbReference>
<evidence type="ECO:0000313" key="3">
    <source>
        <dbReference type="Proteomes" id="UP000294688"/>
    </source>
</evidence>
<dbReference type="InterPro" id="IPR050678">
    <property type="entry name" value="DNA_Partitioning_ATPase"/>
</dbReference>
<dbReference type="RefSeq" id="YP_010061735.1">
    <property type="nucleotide sequence ID" value="NC_054786.1"/>
</dbReference>
<sequence>MTTISIVHTKGGVGKTTSSMYLAFAASRLGMDVAVFDADPQKSATEWVMDTKGGVPFPVIEARRGRFDLPPNDLVFVDTPPGTSGIIDAAVAAADLVIIPCGPSPLDIRRVWPTLEITAHKPTRVLLTAVDLRAKLGAEVRAALEAQGVSVFTNAIGRRESMRREYGTVPTHLNGYDDVLAEMVVV</sequence>
<dbReference type="PANTHER" id="PTHR13696">
    <property type="entry name" value="P-LOOP CONTAINING NUCLEOSIDE TRIPHOSPHATE HYDROLASE"/>
    <property type="match status" value="1"/>
</dbReference>
<protein>
    <submittedName>
        <fullName evidence="2">ParA-like dsDNA partitioning protein</fullName>
    </submittedName>
</protein>
<name>A0A482JB46_9CAUD</name>
<dbReference type="InterPro" id="IPR002586">
    <property type="entry name" value="CobQ/CobB/MinD/ParA_Nub-bd_dom"/>
</dbReference>
<organism evidence="2 3">
    <name type="scientific">Mycobacterium phage Refuge</name>
    <dbReference type="NCBI Taxonomy" id="2517967"/>
    <lineage>
        <taxon>Viruses</taxon>
        <taxon>Duplodnaviria</taxon>
        <taxon>Heunggongvirae</taxon>
        <taxon>Uroviricota</taxon>
        <taxon>Caudoviricetes</taxon>
        <taxon>Refugevirus</taxon>
        <taxon>Refugevirus refuge</taxon>
    </lineage>
</organism>
<dbReference type="EMBL" id="MK494113">
    <property type="protein sequence ID" value="QBP31057.1"/>
    <property type="molecule type" value="Genomic_DNA"/>
</dbReference>
<dbReference type="SUPFAM" id="SSF52540">
    <property type="entry name" value="P-loop containing nucleoside triphosphate hydrolases"/>
    <property type="match status" value="1"/>
</dbReference>
<dbReference type="PANTHER" id="PTHR13696:SF96">
    <property type="entry name" value="COBQ_COBB_MIND_PARA NUCLEOTIDE BINDING DOMAIN-CONTAINING PROTEIN"/>
    <property type="match status" value="1"/>
</dbReference>
<dbReference type="KEGG" id="vg:64871410"/>
<feature type="domain" description="CobQ/CobB/MinD/ParA nucleotide binding" evidence="1">
    <location>
        <begin position="4"/>
        <end position="163"/>
    </location>
</feature>
<proteinExistence type="predicted"/>
<accession>A0A482JB46</accession>
<dbReference type="Proteomes" id="UP000294688">
    <property type="component" value="Segment"/>
</dbReference>
<dbReference type="InterPro" id="IPR027417">
    <property type="entry name" value="P-loop_NTPase"/>
</dbReference>
<dbReference type="CDD" id="cd02042">
    <property type="entry name" value="ParAB_family"/>
    <property type="match status" value="1"/>
</dbReference>
<dbReference type="PIRSF" id="PIRSF009320">
    <property type="entry name" value="Nuc_binding_HP_1000"/>
    <property type="match status" value="1"/>
</dbReference>
<reference evidence="2 3" key="1">
    <citation type="submission" date="2019-02" db="EMBL/GenBank/DDBJ databases">
        <authorList>
            <person name="Borges K.M."/>
            <person name="Daniels K.G."/>
            <person name="Guerrette L.R."/>
            <person name="Hannigan S.R."/>
            <person name="Hodsdon B.M."/>
            <person name="Krystek B.N."/>
            <person name="Paluszek M.C."/>
            <person name="Pettit J.E."/>
            <person name="Riccardi S.G."/>
            <person name="Rossignol A."/>
            <person name="Verrell S.C."/>
            <person name="Divens A.M."/>
            <person name="Garlena R.A."/>
            <person name="Russell D.A."/>
            <person name="Pope W.H."/>
            <person name="Jacobs-Sera D."/>
            <person name="Hatfull G.F."/>
        </authorList>
    </citation>
    <scope>NUCLEOTIDE SEQUENCE [LARGE SCALE GENOMIC DNA]</scope>
</reference>
<keyword evidence="3" id="KW-1185">Reference proteome</keyword>
<dbReference type="Gene3D" id="3.40.50.300">
    <property type="entry name" value="P-loop containing nucleotide triphosphate hydrolases"/>
    <property type="match status" value="1"/>
</dbReference>
<evidence type="ECO:0000259" key="1">
    <source>
        <dbReference type="Pfam" id="PF01656"/>
    </source>
</evidence>